<dbReference type="PROSITE" id="PS00455">
    <property type="entry name" value="AMP_BINDING"/>
    <property type="match status" value="1"/>
</dbReference>
<keyword evidence="2" id="KW-0597">Phosphoprotein</keyword>
<dbReference type="InterPro" id="IPR000873">
    <property type="entry name" value="AMP-dep_synth/lig_dom"/>
</dbReference>
<evidence type="ECO:0000259" key="3">
    <source>
        <dbReference type="PROSITE" id="PS50075"/>
    </source>
</evidence>
<dbReference type="PANTHER" id="PTHR44845:SF4">
    <property type="entry name" value="NONRIBOSOMAL PEPTIDE SYNTHASE INPA"/>
    <property type="match status" value="1"/>
</dbReference>
<organism evidence="4 5">
    <name type="scientific">Actinophytocola algeriensis</name>
    <dbReference type="NCBI Taxonomy" id="1768010"/>
    <lineage>
        <taxon>Bacteria</taxon>
        <taxon>Bacillati</taxon>
        <taxon>Actinomycetota</taxon>
        <taxon>Actinomycetes</taxon>
        <taxon>Pseudonocardiales</taxon>
        <taxon>Pseudonocardiaceae</taxon>
    </lineage>
</organism>
<dbReference type="AlphaFoldDB" id="A0A7W7QDE1"/>
<protein>
    <submittedName>
        <fullName evidence="4">Acyl-coenzyme A synthetase/AMP-(Fatty) acid ligase/acyl carrier protein</fullName>
    </submittedName>
</protein>
<dbReference type="PROSITE" id="PS50075">
    <property type="entry name" value="CARRIER"/>
    <property type="match status" value="1"/>
</dbReference>
<dbReference type="SUPFAM" id="SSF56801">
    <property type="entry name" value="Acetyl-CoA synthetase-like"/>
    <property type="match status" value="1"/>
</dbReference>
<reference evidence="4 5" key="1">
    <citation type="submission" date="2020-08" db="EMBL/GenBank/DDBJ databases">
        <title>Genomic Encyclopedia of Type Strains, Phase III (KMG-III): the genomes of soil and plant-associated and newly described type strains.</title>
        <authorList>
            <person name="Whitman W."/>
        </authorList>
    </citation>
    <scope>NUCLEOTIDE SEQUENCE [LARGE SCALE GENOMIC DNA]</scope>
    <source>
        <strain evidence="4 5">CECT 8960</strain>
    </source>
</reference>
<dbReference type="Gene3D" id="3.40.50.12780">
    <property type="entry name" value="N-terminal domain of ligase-like"/>
    <property type="match status" value="1"/>
</dbReference>
<dbReference type="InterPro" id="IPR025110">
    <property type="entry name" value="AMP-bd_C"/>
</dbReference>
<dbReference type="Proteomes" id="UP000520767">
    <property type="component" value="Unassembled WGS sequence"/>
</dbReference>
<evidence type="ECO:0000313" key="5">
    <source>
        <dbReference type="Proteomes" id="UP000520767"/>
    </source>
</evidence>
<dbReference type="Gene3D" id="3.30.300.30">
    <property type="match status" value="1"/>
</dbReference>
<dbReference type="EMBL" id="JACHJQ010000010">
    <property type="protein sequence ID" value="MBB4911585.1"/>
    <property type="molecule type" value="Genomic_DNA"/>
</dbReference>
<dbReference type="SMART" id="SM00823">
    <property type="entry name" value="PKS_PP"/>
    <property type="match status" value="1"/>
</dbReference>
<keyword evidence="1" id="KW-0596">Phosphopantetheine</keyword>
<dbReference type="Gene3D" id="1.10.1200.10">
    <property type="entry name" value="ACP-like"/>
    <property type="match status" value="1"/>
</dbReference>
<dbReference type="InterPro" id="IPR020806">
    <property type="entry name" value="PKS_PP-bd"/>
</dbReference>
<dbReference type="Pfam" id="PF00550">
    <property type="entry name" value="PP-binding"/>
    <property type="match status" value="1"/>
</dbReference>
<dbReference type="InterPro" id="IPR009081">
    <property type="entry name" value="PP-bd_ACP"/>
</dbReference>
<keyword evidence="5" id="KW-1185">Reference proteome</keyword>
<dbReference type="PROSITE" id="PS00012">
    <property type="entry name" value="PHOSPHOPANTETHEINE"/>
    <property type="match status" value="1"/>
</dbReference>
<dbReference type="PANTHER" id="PTHR44845">
    <property type="entry name" value="CARRIER DOMAIN-CONTAINING PROTEIN"/>
    <property type="match status" value="1"/>
</dbReference>
<evidence type="ECO:0000313" key="4">
    <source>
        <dbReference type="EMBL" id="MBB4911585.1"/>
    </source>
</evidence>
<dbReference type="GO" id="GO:0031177">
    <property type="term" value="F:phosphopantetheine binding"/>
    <property type="evidence" value="ECO:0007669"/>
    <property type="project" value="InterPro"/>
</dbReference>
<dbReference type="Pfam" id="PF13193">
    <property type="entry name" value="AMP-binding_C"/>
    <property type="match status" value="1"/>
</dbReference>
<keyword evidence="4" id="KW-0436">Ligase</keyword>
<proteinExistence type="predicted"/>
<dbReference type="InterPro" id="IPR020845">
    <property type="entry name" value="AMP-binding_CS"/>
</dbReference>
<sequence length="484" mass="51410">MLLAGCQFAVLDRMYPRARLRAMIDACLPHAVLDETRLEKRDEAGLAVAGPTQAGPPAYLAFTSGTTGTPKCVQGGHAAVAHYLTWSPDTFGLRADDRFSMISGLSHDPLVRDVFSPLSLGAQLFVPDPRTWARPEALATWMRECRLTVTHLTPTTARRVFLPGQASLPELRRVVLGGEVVHAGDLQTFAQVAPGAEFTVVYGCTETPQVVMHHTAGRDVLTGDPAAVVPLGEPAPEAEVELVPATGAAAPAGEHGELVVRSPHLAFGYLRCDGEGLRLEPFGKQYATGDLGHRDPDGRLLFAGRSDRQAKIRGARVELDEVEHHLRSCPGVVLAAASVEPSGDGPRVRATVVVRPDVPVTEREVKKHVAALLPTAAVPSAVTVLNAVPVSPNGKFDMNSDQSARSAEDVARRVREILGAALGRGPLAAGDDFFELGGDSLAAIEAAAAVEEELGYELSIEDIFTVSDVTELSALVWNGLRADL</sequence>
<comment type="caution">
    <text evidence="4">The sequence shown here is derived from an EMBL/GenBank/DDBJ whole genome shotgun (WGS) entry which is preliminary data.</text>
</comment>
<feature type="domain" description="Carrier" evidence="3">
    <location>
        <begin position="405"/>
        <end position="480"/>
    </location>
</feature>
<accession>A0A7W7QDE1</accession>
<dbReference type="InterPro" id="IPR045851">
    <property type="entry name" value="AMP-bd_C_sf"/>
</dbReference>
<dbReference type="SUPFAM" id="SSF47336">
    <property type="entry name" value="ACP-like"/>
    <property type="match status" value="1"/>
</dbReference>
<name>A0A7W7QDE1_9PSEU</name>
<dbReference type="InterPro" id="IPR042099">
    <property type="entry name" value="ANL_N_sf"/>
</dbReference>
<dbReference type="GO" id="GO:0016874">
    <property type="term" value="F:ligase activity"/>
    <property type="evidence" value="ECO:0007669"/>
    <property type="project" value="UniProtKB-KW"/>
</dbReference>
<evidence type="ECO:0000256" key="1">
    <source>
        <dbReference type="ARBA" id="ARBA00022450"/>
    </source>
</evidence>
<dbReference type="InterPro" id="IPR036736">
    <property type="entry name" value="ACP-like_sf"/>
</dbReference>
<gene>
    <name evidence="4" type="ORF">FHR82_007855</name>
</gene>
<dbReference type="InterPro" id="IPR006162">
    <property type="entry name" value="Ppantetheine_attach_site"/>
</dbReference>
<evidence type="ECO:0000256" key="2">
    <source>
        <dbReference type="ARBA" id="ARBA00022553"/>
    </source>
</evidence>
<dbReference type="Pfam" id="PF00501">
    <property type="entry name" value="AMP-binding"/>
    <property type="match status" value="1"/>
</dbReference>